<accession>A0AAE3U741</accession>
<feature type="domain" description="RNA polymerase sigma factor 70 region 4 type 2" evidence="6">
    <location>
        <begin position="131"/>
        <end position="180"/>
    </location>
</feature>
<name>A0AAE3U741_9BACT</name>
<dbReference type="InterPro" id="IPR013324">
    <property type="entry name" value="RNA_pol_sigma_r3/r4-like"/>
</dbReference>
<evidence type="ECO:0000259" key="5">
    <source>
        <dbReference type="Pfam" id="PF04542"/>
    </source>
</evidence>
<dbReference type="SUPFAM" id="SSF88659">
    <property type="entry name" value="Sigma3 and sigma4 domains of RNA polymerase sigma factors"/>
    <property type="match status" value="1"/>
</dbReference>
<protein>
    <submittedName>
        <fullName evidence="7">RNA polymerase sigma-70 factor</fullName>
    </submittedName>
</protein>
<dbReference type="InterPro" id="IPR013325">
    <property type="entry name" value="RNA_pol_sigma_r2"/>
</dbReference>
<dbReference type="NCBIfam" id="TIGR02985">
    <property type="entry name" value="Sig70_bacteroi1"/>
    <property type="match status" value="1"/>
</dbReference>
<dbReference type="InterPro" id="IPR039425">
    <property type="entry name" value="RNA_pol_sigma-70-like"/>
</dbReference>
<dbReference type="Gene3D" id="1.10.10.10">
    <property type="entry name" value="Winged helix-like DNA-binding domain superfamily/Winged helix DNA-binding domain"/>
    <property type="match status" value="1"/>
</dbReference>
<reference evidence="7" key="1">
    <citation type="submission" date="2023-05" db="EMBL/GenBank/DDBJ databases">
        <authorList>
            <person name="Zhang X."/>
        </authorList>
    </citation>
    <scope>NUCLEOTIDE SEQUENCE</scope>
    <source>
        <strain evidence="7">YF14B1</strain>
    </source>
</reference>
<comment type="similarity">
    <text evidence="1">Belongs to the sigma-70 factor family. ECF subfamily.</text>
</comment>
<dbReference type="CDD" id="cd06171">
    <property type="entry name" value="Sigma70_r4"/>
    <property type="match status" value="1"/>
</dbReference>
<dbReference type="InterPro" id="IPR007627">
    <property type="entry name" value="RNA_pol_sigma70_r2"/>
</dbReference>
<evidence type="ECO:0000313" key="7">
    <source>
        <dbReference type="EMBL" id="MDJ1479748.1"/>
    </source>
</evidence>
<dbReference type="Pfam" id="PF04542">
    <property type="entry name" value="Sigma70_r2"/>
    <property type="match status" value="1"/>
</dbReference>
<dbReference type="InterPro" id="IPR036388">
    <property type="entry name" value="WH-like_DNA-bd_sf"/>
</dbReference>
<keyword evidence="2" id="KW-0805">Transcription regulation</keyword>
<dbReference type="EMBL" id="JASJOS010000002">
    <property type="protein sequence ID" value="MDJ1479748.1"/>
    <property type="molecule type" value="Genomic_DNA"/>
</dbReference>
<evidence type="ECO:0000256" key="2">
    <source>
        <dbReference type="ARBA" id="ARBA00023015"/>
    </source>
</evidence>
<dbReference type="Gene3D" id="1.10.1740.10">
    <property type="match status" value="1"/>
</dbReference>
<dbReference type="InterPro" id="IPR013249">
    <property type="entry name" value="RNA_pol_sigma70_r4_t2"/>
</dbReference>
<dbReference type="InterPro" id="IPR014284">
    <property type="entry name" value="RNA_pol_sigma-70_dom"/>
</dbReference>
<dbReference type="GO" id="GO:0006352">
    <property type="term" value="P:DNA-templated transcription initiation"/>
    <property type="evidence" value="ECO:0007669"/>
    <property type="project" value="InterPro"/>
</dbReference>
<proteinExistence type="inferred from homology"/>
<dbReference type="PANTHER" id="PTHR43133">
    <property type="entry name" value="RNA POLYMERASE ECF-TYPE SIGMA FACTO"/>
    <property type="match status" value="1"/>
</dbReference>
<dbReference type="NCBIfam" id="TIGR02937">
    <property type="entry name" value="sigma70-ECF"/>
    <property type="match status" value="1"/>
</dbReference>
<dbReference type="GO" id="GO:0003677">
    <property type="term" value="F:DNA binding"/>
    <property type="evidence" value="ECO:0007669"/>
    <property type="project" value="InterPro"/>
</dbReference>
<sequence length="190" mass="22307">MNLLETPYRPLFVSVSDQQLIEAIRKGDKQSFEIVFKQYYRTLCEYAFTIVKDTDEARDIVQSMFLKIWERREDLIITLTLKAYLYRAVHNTCLNRIKHESIKTKYIRQSIGDGRVEVKQPEVFANETEKKVMKAIDDLPEQCRIIFKLSRFEEMSYADIAQKLNISVQTVANQVSKALKVLRTQLTDTD</sequence>
<feature type="domain" description="RNA polymerase sigma-70 region 2" evidence="5">
    <location>
        <begin position="36"/>
        <end position="100"/>
    </location>
</feature>
<keyword evidence="4" id="KW-0804">Transcription</keyword>
<dbReference type="AlphaFoldDB" id="A0AAE3U741"/>
<comment type="caution">
    <text evidence="7">The sequence shown here is derived from an EMBL/GenBank/DDBJ whole genome shotgun (WGS) entry which is preliminary data.</text>
</comment>
<dbReference type="PANTHER" id="PTHR43133:SF46">
    <property type="entry name" value="RNA POLYMERASE SIGMA-70 FACTOR ECF SUBFAMILY"/>
    <property type="match status" value="1"/>
</dbReference>
<dbReference type="GO" id="GO:0016987">
    <property type="term" value="F:sigma factor activity"/>
    <property type="evidence" value="ECO:0007669"/>
    <property type="project" value="UniProtKB-KW"/>
</dbReference>
<dbReference type="Proteomes" id="UP001241110">
    <property type="component" value="Unassembled WGS sequence"/>
</dbReference>
<evidence type="ECO:0000256" key="3">
    <source>
        <dbReference type="ARBA" id="ARBA00023082"/>
    </source>
</evidence>
<keyword evidence="3" id="KW-0731">Sigma factor</keyword>
<organism evidence="7 8">
    <name type="scientific">Xanthocytophaga flava</name>
    <dbReference type="NCBI Taxonomy" id="3048013"/>
    <lineage>
        <taxon>Bacteria</taxon>
        <taxon>Pseudomonadati</taxon>
        <taxon>Bacteroidota</taxon>
        <taxon>Cytophagia</taxon>
        <taxon>Cytophagales</taxon>
        <taxon>Rhodocytophagaceae</taxon>
        <taxon>Xanthocytophaga</taxon>
    </lineage>
</organism>
<evidence type="ECO:0000256" key="1">
    <source>
        <dbReference type="ARBA" id="ARBA00010641"/>
    </source>
</evidence>
<evidence type="ECO:0000256" key="4">
    <source>
        <dbReference type="ARBA" id="ARBA00023163"/>
    </source>
</evidence>
<dbReference type="InterPro" id="IPR014327">
    <property type="entry name" value="RNA_pol_sigma70_bacteroid"/>
</dbReference>
<evidence type="ECO:0000259" key="6">
    <source>
        <dbReference type="Pfam" id="PF08281"/>
    </source>
</evidence>
<gene>
    <name evidence="7" type="ORF">QNI16_04570</name>
</gene>
<evidence type="ECO:0000313" key="8">
    <source>
        <dbReference type="Proteomes" id="UP001241110"/>
    </source>
</evidence>
<dbReference type="Pfam" id="PF08281">
    <property type="entry name" value="Sigma70_r4_2"/>
    <property type="match status" value="1"/>
</dbReference>
<dbReference type="SUPFAM" id="SSF88946">
    <property type="entry name" value="Sigma2 domain of RNA polymerase sigma factors"/>
    <property type="match status" value="1"/>
</dbReference>